<evidence type="ECO:0000259" key="6">
    <source>
        <dbReference type="Pfam" id="PF00881"/>
    </source>
</evidence>
<sequence>METMKAIATRKSVRKYKPEQISESDLNRILLAGCAAPVGRGNYPGLHITVIQNKDIISKMSDTMKKAMSMDDDPTYGTSTLVVVSSQNAASAGSDYVNTGTVLENMMISAADLGIGSCVIWGSAMVIEADESIKAACEIPEGFSAKCGIALGYSYDELEERVLELKININRI</sequence>
<keyword evidence="8" id="KW-1185">Reference proteome</keyword>
<dbReference type="AlphaFoldDB" id="A0A1M5T2T8"/>
<keyword evidence="3" id="KW-0285">Flavoprotein</keyword>
<organism evidence="7 8">
    <name type="scientific">Anaerosphaera aminiphila DSM 21120</name>
    <dbReference type="NCBI Taxonomy" id="1120995"/>
    <lineage>
        <taxon>Bacteria</taxon>
        <taxon>Bacillati</taxon>
        <taxon>Bacillota</taxon>
        <taxon>Tissierellia</taxon>
        <taxon>Tissierellales</taxon>
        <taxon>Peptoniphilaceae</taxon>
        <taxon>Anaerosphaera</taxon>
    </lineage>
</organism>
<proteinExistence type="inferred from homology"/>
<dbReference type="GO" id="GO:0016491">
    <property type="term" value="F:oxidoreductase activity"/>
    <property type="evidence" value="ECO:0007669"/>
    <property type="project" value="UniProtKB-KW"/>
</dbReference>
<dbReference type="EMBL" id="FQXI01000009">
    <property type="protein sequence ID" value="SHH45047.1"/>
    <property type="molecule type" value="Genomic_DNA"/>
</dbReference>
<evidence type="ECO:0000256" key="5">
    <source>
        <dbReference type="ARBA" id="ARBA00023002"/>
    </source>
</evidence>
<evidence type="ECO:0000256" key="3">
    <source>
        <dbReference type="ARBA" id="ARBA00022630"/>
    </source>
</evidence>
<accession>A0A1M5T2T8</accession>
<keyword evidence="4" id="KW-0288">FMN</keyword>
<dbReference type="RefSeq" id="WP_073184964.1">
    <property type="nucleotide sequence ID" value="NZ_FQXI01000009.1"/>
</dbReference>
<dbReference type="SUPFAM" id="SSF55469">
    <property type="entry name" value="FMN-dependent nitroreductase-like"/>
    <property type="match status" value="1"/>
</dbReference>
<comment type="similarity">
    <text evidence="2">Belongs to the nitroreductase family.</text>
</comment>
<feature type="domain" description="Nitroreductase" evidence="6">
    <location>
        <begin position="7"/>
        <end position="153"/>
    </location>
</feature>
<dbReference type="InterPro" id="IPR029479">
    <property type="entry name" value="Nitroreductase"/>
</dbReference>
<dbReference type="Gene3D" id="3.40.109.10">
    <property type="entry name" value="NADH Oxidase"/>
    <property type="match status" value="1"/>
</dbReference>
<gene>
    <name evidence="7" type="ORF">SAMN02745245_01364</name>
</gene>
<evidence type="ECO:0000256" key="4">
    <source>
        <dbReference type="ARBA" id="ARBA00022643"/>
    </source>
</evidence>
<evidence type="ECO:0000313" key="7">
    <source>
        <dbReference type="EMBL" id="SHH45047.1"/>
    </source>
</evidence>
<dbReference type="Pfam" id="PF00881">
    <property type="entry name" value="Nitroreductase"/>
    <property type="match status" value="1"/>
</dbReference>
<dbReference type="STRING" id="1120995.SAMN02745245_01364"/>
<evidence type="ECO:0000313" key="8">
    <source>
        <dbReference type="Proteomes" id="UP000184032"/>
    </source>
</evidence>
<protein>
    <submittedName>
        <fullName evidence="7">Nitroreductase</fullName>
    </submittedName>
</protein>
<dbReference type="PANTHER" id="PTHR43673">
    <property type="entry name" value="NAD(P)H NITROREDUCTASE YDGI-RELATED"/>
    <property type="match status" value="1"/>
</dbReference>
<name>A0A1M5T2T8_9FIRM</name>
<dbReference type="PANTHER" id="PTHR43673:SF2">
    <property type="entry name" value="NITROREDUCTASE"/>
    <property type="match status" value="1"/>
</dbReference>
<comment type="cofactor">
    <cofactor evidence="1">
        <name>FMN</name>
        <dbReference type="ChEBI" id="CHEBI:58210"/>
    </cofactor>
</comment>
<evidence type="ECO:0000256" key="2">
    <source>
        <dbReference type="ARBA" id="ARBA00007118"/>
    </source>
</evidence>
<dbReference type="Proteomes" id="UP000184032">
    <property type="component" value="Unassembled WGS sequence"/>
</dbReference>
<reference evidence="7 8" key="1">
    <citation type="submission" date="2016-11" db="EMBL/GenBank/DDBJ databases">
        <authorList>
            <person name="Jaros S."/>
            <person name="Januszkiewicz K."/>
            <person name="Wedrychowicz H."/>
        </authorList>
    </citation>
    <scope>NUCLEOTIDE SEQUENCE [LARGE SCALE GENOMIC DNA]</scope>
    <source>
        <strain evidence="7 8">DSM 21120</strain>
    </source>
</reference>
<evidence type="ECO:0000256" key="1">
    <source>
        <dbReference type="ARBA" id="ARBA00001917"/>
    </source>
</evidence>
<dbReference type="OrthoDB" id="9783470at2"/>
<dbReference type="InterPro" id="IPR000415">
    <property type="entry name" value="Nitroreductase-like"/>
</dbReference>
<keyword evidence="5" id="KW-0560">Oxidoreductase</keyword>